<reference evidence="3" key="1">
    <citation type="submission" date="2021-01" db="EMBL/GenBank/DDBJ databases">
        <authorList>
            <consortium name="Genoscope - CEA"/>
            <person name="William W."/>
        </authorList>
    </citation>
    <scope>NUCLEOTIDE SEQUENCE</scope>
</reference>
<name>A0A8S1XU27_9CILI</name>
<dbReference type="SMART" id="SM00184">
    <property type="entry name" value="RING"/>
    <property type="match status" value="1"/>
</dbReference>
<evidence type="ECO:0000256" key="1">
    <source>
        <dbReference type="PROSITE-ProRule" id="PRU00175"/>
    </source>
</evidence>
<dbReference type="PROSITE" id="PS50089">
    <property type="entry name" value="ZF_RING_2"/>
    <property type="match status" value="1"/>
</dbReference>
<keyword evidence="1" id="KW-0862">Zinc</keyword>
<keyword evidence="4" id="KW-1185">Reference proteome</keyword>
<dbReference type="EMBL" id="CAJJDO010000136">
    <property type="protein sequence ID" value="CAD8204142.1"/>
    <property type="molecule type" value="Genomic_DNA"/>
</dbReference>
<evidence type="ECO:0000259" key="2">
    <source>
        <dbReference type="PROSITE" id="PS50089"/>
    </source>
</evidence>
<gene>
    <name evidence="3" type="ORF">PPENT_87.1.T1360046</name>
</gene>
<dbReference type="AlphaFoldDB" id="A0A8S1XU27"/>
<keyword evidence="1" id="KW-0479">Metal-binding</keyword>
<proteinExistence type="predicted"/>
<dbReference type="Proteomes" id="UP000689195">
    <property type="component" value="Unassembled WGS sequence"/>
</dbReference>
<sequence>MNKSNLYEINCIECQQSYTQDQAILLKCGHTMHPFCLENKYCPICQNISAQSMLESIGIEELKKSILKSKVDNQQLQLLKNVDDIDLEDNFIQSTTQDDKEIIELRLLNKMDIYDQLTDSALQQYNSFLDQYF</sequence>
<keyword evidence="1" id="KW-0863">Zinc-finger</keyword>
<organism evidence="3 4">
    <name type="scientific">Paramecium pentaurelia</name>
    <dbReference type="NCBI Taxonomy" id="43138"/>
    <lineage>
        <taxon>Eukaryota</taxon>
        <taxon>Sar</taxon>
        <taxon>Alveolata</taxon>
        <taxon>Ciliophora</taxon>
        <taxon>Intramacronucleata</taxon>
        <taxon>Oligohymenophorea</taxon>
        <taxon>Peniculida</taxon>
        <taxon>Parameciidae</taxon>
        <taxon>Paramecium</taxon>
    </lineage>
</organism>
<accession>A0A8S1XU27</accession>
<feature type="domain" description="RING-type" evidence="2">
    <location>
        <begin position="11"/>
        <end position="46"/>
    </location>
</feature>
<comment type="caution">
    <text evidence="3">The sequence shown here is derived from an EMBL/GenBank/DDBJ whole genome shotgun (WGS) entry which is preliminary data.</text>
</comment>
<evidence type="ECO:0000313" key="3">
    <source>
        <dbReference type="EMBL" id="CAD8204142.1"/>
    </source>
</evidence>
<dbReference type="GO" id="GO:0008270">
    <property type="term" value="F:zinc ion binding"/>
    <property type="evidence" value="ECO:0007669"/>
    <property type="project" value="UniProtKB-KW"/>
</dbReference>
<dbReference type="InterPro" id="IPR001841">
    <property type="entry name" value="Znf_RING"/>
</dbReference>
<protein>
    <recommendedName>
        <fullName evidence="2">RING-type domain-containing protein</fullName>
    </recommendedName>
</protein>
<evidence type="ECO:0000313" key="4">
    <source>
        <dbReference type="Proteomes" id="UP000689195"/>
    </source>
</evidence>